<dbReference type="Pfam" id="PF07494">
    <property type="entry name" value="Reg_prop"/>
    <property type="match status" value="2"/>
</dbReference>
<dbReference type="PANTHER" id="PTHR43280:SF2">
    <property type="entry name" value="HTH-TYPE TRANSCRIPTIONAL REGULATOR EXSA"/>
    <property type="match status" value="1"/>
</dbReference>
<dbReference type="GO" id="GO:0003700">
    <property type="term" value="F:DNA-binding transcription factor activity"/>
    <property type="evidence" value="ECO:0007669"/>
    <property type="project" value="InterPro"/>
</dbReference>
<dbReference type="Proteomes" id="UP000438914">
    <property type="component" value="Unassembled WGS sequence"/>
</dbReference>
<gene>
    <name evidence="6" type="ORF">FYJ73_05730</name>
</gene>
<dbReference type="Gene3D" id="2.60.40.10">
    <property type="entry name" value="Immunoglobulins"/>
    <property type="match status" value="1"/>
</dbReference>
<name>A0A7K0KE79_9BACT</name>
<dbReference type="SUPFAM" id="SSF46689">
    <property type="entry name" value="Homeodomain-like"/>
    <property type="match status" value="1"/>
</dbReference>
<dbReference type="Gene3D" id="1.10.10.60">
    <property type="entry name" value="Homeodomain-like"/>
    <property type="match status" value="1"/>
</dbReference>
<dbReference type="InterPro" id="IPR018060">
    <property type="entry name" value="HTH_AraC"/>
</dbReference>
<keyword evidence="2" id="KW-0238">DNA-binding</keyword>
<sequence length="956" mass="107540">MIVRAARFHHGEKEALPIKNSLTMIEKIQEALLIILLLVVKAFSTQATSNWHIVAHPFPFFYRLYSNEVFDIHQDSEGYIWLGTTSALVRYDGYNLRTFRRDYSRPKLLTNNGITYMDDTKRYLWVGTAKGVTIYDKLTYRTHKLKDHHIDNRPIDDVAVDHSTDEVWIGSGNHIFRYSADGGHVAGYQLYTGGSDDGFHQFYIDHAHRLWVMSQKGLFFFDRHRKHFSRYPDMPNNTTPYTMLQDKQGHYWIGTWGGGLYLFNPHTSSSACYIRQPLKVTGTNNDDPIIYSMAQDDAFGYLWLLSYNELHAMRYAGGKLVPVDISHIIEPYKMFTKIIKDREGNLWLGSYDMGYIISFYNSGIVNYPLQDISRLLHHDPNITSLAAAGGSLWIGQDRYGLLRYNMQTGQTEPLGQLGIGEVSLLKRSRNGNLWACTRFGSRLLEITTSKGTPHIAQKIDLSNLLNNPGTIKDFYEDHRGNLWILTTPNLYVRRQNATTVSAATGVVQSPDAITIEPNGNVWAAVGHNLYRLAFDGSNIQIAGRIAIPMLAADESVVSLCADANGALWMATSLGRLVRSDRSKHKFITVGGGSDSYGVFLTLQPSGDKMWVMTNKRLRSIDINTGQQNIYSANAGNINVMAFRGRAICTDEKGSIFAAGHGGVVQVAHSSSCIPLPKGYHFTLTDVIVGDSSAIFDNPDDDTRKDFIVLGSHSRNIAVRFSPLVYAPTASSTVQYLLEGVDDSWNTVKAEDFTAFYSSLPRGKHRFLVRYQQADGSYSQPFDLATIVRKPAWYETKAAFTAYIVLACLGLFLIVRAIISHTNQSALRYYHSQKRVDALVEGAADNTGKATEEPFVAELMALIDKHIDDTDYGLDQLSQDLLMSRSTLYRKVKGISGMSPQDFMRNVKMHRAQEMLKLHELSISQIAYALGFSNPKYFTKCFKEETGMTPTEFQKQG</sequence>
<feature type="domain" description="HTH araC/xylS-type" evidence="5">
    <location>
        <begin position="856"/>
        <end position="955"/>
    </location>
</feature>
<dbReference type="EMBL" id="VUNG01000010">
    <property type="protein sequence ID" value="MST84169.1"/>
    <property type="molecule type" value="Genomic_DNA"/>
</dbReference>
<dbReference type="InterPro" id="IPR015943">
    <property type="entry name" value="WD40/YVTN_repeat-like_dom_sf"/>
</dbReference>
<keyword evidence="4" id="KW-0472">Membrane</keyword>
<evidence type="ECO:0000256" key="3">
    <source>
        <dbReference type="ARBA" id="ARBA00023163"/>
    </source>
</evidence>
<dbReference type="SMART" id="SM00342">
    <property type="entry name" value="HTH_ARAC"/>
    <property type="match status" value="1"/>
</dbReference>
<dbReference type="PROSITE" id="PS00041">
    <property type="entry name" value="HTH_ARAC_FAMILY_1"/>
    <property type="match status" value="1"/>
</dbReference>
<dbReference type="Gene3D" id="2.130.10.10">
    <property type="entry name" value="YVTN repeat-like/Quinoprotein amine dehydrogenase"/>
    <property type="match status" value="3"/>
</dbReference>
<keyword evidence="3" id="KW-0804">Transcription</keyword>
<dbReference type="InterPro" id="IPR011110">
    <property type="entry name" value="Reg_prop"/>
</dbReference>
<reference evidence="6 7" key="1">
    <citation type="submission" date="2019-08" db="EMBL/GenBank/DDBJ databases">
        <title>In-depth cultivation of the pig gut microbiome towards novel bacterial diversity and tailored functional studies.</title>
        <authorList>
            <person name="Wylensek D."/>
            <person name="Hitch T.C.A."/>
            <person name="Clavel T."/>
        </authorList>
    </citation>
    <scope>NUCLEOTIDE SEQUENCE [LARGE SCALE GENOMIC DNA]</scope>
    <source>
        <strain evidence="6 7">LKV-178-WT-2A</strain>
    </source>
</reference>
<keyword evidence="4" id="KW-1133">Transmembrane helix</keyword>
<dbReference type="PRINTS" id="PR00032">
    <property type="entry name" value="HTHARAC"/>
</dbReference>
<dbReference type="PROSITE" id="PS01124">
    <property type="entry name" value="HTH_ARAC_FAMILY_2"/>
    <property type="match status" value="1"/>
</dbReference>
<evidence type="ECO:0000313" key="6">
    <source>
        <dbReference type="EMBL" id="MST84169.1"/>
    </source>
</evidence>
<dbReference type="InterPro" id="IPR009057">
    <property type="entry name" value="Homeodomain-like_sf"/>
</dbReference>
<feature type="transmembrane region" description="Helical" evidence="4">
    <location>
        <begin position="799"/>
        <end position="818"/>
    </location>
</feature>
<proteinExistence type="predicted"/>
<dbReference type="AlphaFoldDB" id="A0A7K0KE79"/>
<dbReference type="SUPFAM" id="SSF101898">
    <property type="entry name" value="NHL repeat"/>
    <property type="match status" value="1"/>
</dbReference>
<protein>
    <submittedName>
        <fullName evidence="6">Helix-turn-helix domain-containing protein</fullName>
    </submittedName>
</protein>
<keyword evidence="4" id="KW-0812">Transmembrane</keyword>
<evidence type="ECO:0000256" key="1">
    <source>
        <dbReference type="ARBA" id="ARBA00023015"/>
    </source>
</evidence>
<dbReference type="SUPFAM" id="SSF63829">
    <property type="entry name" value="Calcium-dependent phosphotriesterase"/>
    <property type="match status" value="2"/>
</dbReference>
<dbReference type="InterPro" id="IPR018062">
    <property type="entry name" value="HTH_AraC-typ_CS"/>
</dbReference>
<keyword evidence="7" id="KW-1185">Reference proteome</keyword>
<dbReference type="GO" id="GO:0043565">
    <property type="term" value="F:sequence-specific DNA binding"/>
    <property type="evidence" value="ECO:0007669"/>
    <property type="project" value="InterPro"/>
</dbReference>
<dbReference type="Pfam" id="PF12833">
    <property type="entry name" value="HTH_18"/>
    <property type="match status" value="1"/>
</dbReference>
<evidence type="ECO:0000256" key="2">
    <source>
        <dbReference type="ARBA" id="ARBA00023125"/>
    </source>
</evidence>
<evidence type="ECO:0000259" key="5">
    <source>
        <dbReference type="PROSITE" id="PS01124"/>
    </source>
</evidence>
<dbReference type="InterPro" id="IPR020449">
    <property type="entry name" value="Tscrpt_reg_AraC-type_HTH"/>
</dbReference>
<evidence type="ECO:0000256" key="4">
    <source>
        <dbReference type="SAM" id="Phobius"/>
    </source>
</evidence>
<dbReference type="PANTHER" id="PTHR43280">
    <property type="entry name" value="ARAC-FAMILY TRANSCRIPTIONAL REGULATOR"/>
    <property type="match status" value="1"/>
</dbReference>
<dbReference type="InterPro" id="IPR013783">
    <property type="entry name" value="Ig-like_fold"/>
</dbReference>
<evidence type="ECO:0000313" key="7">
    <source>
        <dbReference type="Proteomes" id="UP000438914"/>
    </source>
</evidence>
<accession>A0A7K0KE79</accession>
<organism evidence="6 7">
    <name type="scientific">Hallella mizrahii</name>
    <dbReference type="NCBI Taxonomy" id="2606637"/>
    <lineage>
        <taxon>Bacteria</taxon>
        <taxon>Pseudomonadati</taxon>
        <taxon>Bacteroidota</taxon>
        <taxon>Bacteroidia</taxon>
        <taxon>Bacteroidales</taxon>
        <taxon>Prevotellaceae</taxon>
        <taxon>Hallella</taxon>
    </lineage>
</organism>
<comment type="caution">
    <text evidence="6">The sequence shown here is derived from an EMBL/GenBank/DDBJ whole genome shotgun (WGS) entry which is preliminary data.</text>
</comment>
<keyword evidence="1" id="KW-0805">Transcription regulation</keyword>